<dbReference type="AlphaFoldDB" id="A0A923NIS6"/>
<organism evidence="2 3">
    <name type="scientific">Zhenpiania hominis</name>
    <dbReference type="NCBI Taxonomy" id="2763644"/>
    <lineage>
        <taxon>Bacteria</taxon>
        <taxon>Bacillati</taxon>
        <taxon>Bacillota</taxon>
        <taxon>Clostridia</taxon>
        <taxon>Peptostreptococcales</taxon>
        <taxon>Anaerovoracaceae</taxon>
        <taxon>Zhenpiania</taxon>
    </lineage>
</organism>
<dbReference type="EMBL" id="JACRYT010000002">
    <property type="protein sequence ID" value="MBC6678862.1"/>
    <property type="molecule type" value="Genomic_DNA"/>
</dbReference>
<gene>
    <name evidence="2" type="ORF">H9L42_03350</name>
</gene>
<sequence>MNNLLHADFRRLLRDRLFWVLTAVMAIWAIILFLNHYSDKIRYGEQASLDSMFFSFAVLTGFASAAFCSLFTGREHSDGILRNKIIIGCSRTRIYLSGFLTCAAAMLLSTFAYMAVLCVLGIPVFGLFEGDPGGLLLIFAASALLNLVHVALFHLVSMLNSSKSASAIICMALSLLLLVAASLLLQRLAQPELIQQVQMVDGSPVVSQAANPKYLTGSTRILYQFFVDLLPSGQALQIASAQVAHPIQILLYSSGVTVLLNLIGIYLFNRKNLK</sequence>
<keyword evidence="1" id="KW-0472">Membrane</keyword>
<keyword evidence="1" id="KW-1133">Transmembrane helix</keyword>
<dbReference type="RefSeq" id="WP_187302035.1">
    <property type="nucleotide sequence ID" value="NZ_CBCTON010000004.1"/>
</dbReference>
<feature type="transmembrane region" description="Helical" evidence="1">
    <location>
        <begin position="249"/>
        <end position="268"/>
    </location>
</feature>
<dbReference type="GO" id="GO:0005886">
    <property type="term" value="C:plasma membrane"/>
    <property type="evidence" value="ECO:0007669"/>
    <property type="project" value="UniProtKB-SubCell"/>
</dbReference>
<keyword evidence="1" id="KW-0812">Transmembrane</keyword>
<evidence type="ECO:0000313" key="2">
    <source>
        <dbReference type="EMBL" id="MBC6678862.1"/>
    </source>
</evidence>
<protein>
    <submittedName>
        <fullName evidence="2">ABC transporter permease subunit</fullName>
    </submittedName>
</protein>
<keyword evidence="3" id="KW-1185">Reference proteome</keyword>
<name>A0A923NIS6_9FIRM</name>
<evidence type="ECO:0000313" key="3">
    <source>
        <dbReference type="Proteomes" id="UP000602647"/>
    </source>
</evidence>
<dbReference type="PANTHER" id="PTHR37305:SF1">
    <property type="entry name" value="MEMBRANE PROTEIN"/>
    <property type="match status" value="1"/>
</dbReference>
<accession>A0A923NIS6</accession>
<feature type="transmembrane region" description="Helical" evidence="1">
    <location>
        <begin position="17"/>
        <end position="37"/>
    </location>
</feature>
<comment type="caution">
    <text evidence="2">The sequence shown here is derived from an EMBL/GenBank/DDBJ whole genome shotgun (WGS) entry which is preliminary data.</text>
</comment>
<dbReference type="PANTHER" id="PTHR37305">
    <property type="entry name" value="INTEGRAL MEMBRANE PROTEIN-RELATED"/>
    <property type="match status" value="1"/>
</dbReference>
<proteinExistence type="predicted"/>
<reference evidence="2" key="1">
    <citation type="submission" date="2020-08" db="EMBL/GenBank/DDBJ databases">
        <title>Genome public.</title>
        <authorList>
            <person name="Liu C."/>
            <person name="Sun Q."/>
        </authorList>
    </citation>
    <scope>NUCLEOTIDE SEQUENCE</scope>
    <source>
        <strain evidence="2">BX12</strain>
    </source>
</reference>
<dbReference type="Proteomes" id="UP000602647">
    <property type="component" value="Unassembled WGS sequence"/>
</dbReference>
<feature type="transmembrane region" description="Helical" evidence="1">
    <location>
        <begin position="94"/>
        <end position="122"/>
    </location>
</feature>
<feature type="transmembrane region" description="Helical" evidence="1">
    <location>
        <begin position="165"/>
        <end position="185"/>
    </location>
</feature>
<feature type="transmembrane region" description="Helical" evidence="1">
    <location>
        <begin position="52"/>
        <end position="73"/>
    </location>
</feature>
<feature type="transmembrane region" description="Helical" evidence="1">
    <location>
        <begin position="134"/>
        <end position="153"/>
    </location>
</feature>
<evidence type="ECO:0000256" key="1">
    <source>
        <dbReference type="SAM" id="Phobius"/>
    </source>
</evidence>
<dbReference type="Pfam" id="PF12730">
    <property type="entry name" value="ABC2_membrane_4"/>
    <property type="match status" value="1"/>
</dbReference>
<dbReference type="GO" id="GO:0140359">
    <property type="term" value="F:ABC-type transporter activity"/>
    <property type="evidence" value="ECO:0007669"/>
    <property type="project" value="InterPro"/>
</dbReference>